<dbReference type="Pfam" id="PF21320">
    <property type="entry name" value="WHD_Rv2258c"/>
    <property type="match status" value="1"/>
</dbReference>
<protein>
    <submittedName>
        <fullName evidence="3">S-adenosylmethionine-dependent methyltransferase</fullName>
    </submittedName>
</protein>
<dbReference type="InterPro" id="IPR036390">
    <property type="entry name" value="WH_DNA-bd_sf"/>
</dbReference>
<dbReference type="InterPro" id="IPR053173">
    <property type="entry name" value="SAM-binding_MTase"/>
</dbReference>
<evidence type="ECO:0000259" key="1">
    <source>
        <dbReference type="Pfam" id="PF13847"/>
    </source>
</evidence>
<evidence type="ECO:0000313" key="3">
    <source>
        <dbReference type="EMBL" id="SBS72503.1"/>
    </source>
</evidence>
<dbReference type="Gene3D" id="3.40.50.150">
    <property type="entry name" value="Vaccinia Virus protein VP39"/>
    <property type="match status" value="1"/>
</dbReference>
<sequence length="364" mass="38565">MAEDATDDPESALAASVFTRILGGYEALSIYLGDRLGLYTALADGPARVDQLAARADVHPRYAREWLEQQAVAGLVTVQEEDGERAFSLSPAQRSVLADPSSLAYSAPFARLLRAAAARTPELLAAYRDGTGVSWDQFGPDARDAQGDANRPWFEERLAPALSGVPRLAGILTRPDARVLDVGCGHGWSSIALARAYPAAHVEGIDVDAPSIDAARRHAAGIPGLSFALLAGESLSAGREATADIVFVFEALHDMPDPVAVLRSIRTALRPGGVLVVMDEAVADAFAADGDEVERIMYGYSLLICLPDSMSTPDSVATGTVMRRSTLEGYARAAGYTTVSVLPIEDFGGVPVLPARTLTDRDCR</sequence>
<dbReference type="InterPro" id="IPR048711">
    <property type="entry name" value="WHD_Rv2258c"/>
</dbReference>
<dbReference type="Gene3D" id="1.10.10.10">
    <property type="entry name" value="Winged helix-like DNA-binding domain superfamily/Winged helix DNA-binding domain"/>
    <property type="match status" value="1"/>
</dbReference>
<dbReference type="SUPFAM" id="SSF46785">
    <property type="entry name" value="Winged helix' DNA-binding domain"/>
    <property type="match status" value="1"/>
</dbReference>
<feature type="domain" description="Methyltransferase" evidence="1">
    <location>
        <begin position="176"/>
        <end position="287"/>
    </location>
</feature>
<dbReference type="GO" id="GO:0032259">
    <property type="term" value="P:methylation"/>
    <property type="evidence" value="ECO:0007669"/>
    <property type="project" value="UniProtKB-KW"/>
</dbReference>
<gene>
    <name evidence="3" type="ORF">MIPYR_30051</name>
</gene>
<dbReference type="SUPFAM" id="SSF53335">
    <property type="entry name" value="S-adenosyl-L-methionine-dependent methyltransferases"/>
    <property type="match status" value="1"/>
</dbReference>
<dbReference type="Pfam" id="PF13847">
    <property type="entry name" value="Methyltransf_31"/>
    <property type="match status" value="1"/>
</dbReference>
<evidence type="ECO:0000259" key="2">
    <source>
        <dbReference type="Pfam" id="PF21320"/>
    </source>
</evidence>
<dbReference type="InterPro" id="IPR029063">
    <property type="entry name" value="SAM-dependent_MTases_sf"/>
</dbReference>
<dbReference type="RefSeq" id="WP_295575791.1">
    <property type="nucleotide sequence ID" value="NZ_FLQR01000007.1"/>
</dbReference>
<reference evidence="3" key="1">
    <citation type="submission" date="2016-03" db="EMBL/GenBank/DDBJ databases">
        <authorList>
            <person name="Ploux O."/>
        </authorList>
    </citation>
    <scope>NUCLEOTIDE SEQUENCE</scope>
    <source>
        <strain evidence="3">UC1</strain>
    </source>
</reference>
<keyword evidence="3" id="KW-0808">Transferase</keyword>
<dbReference type="PANTHER" id="PTHR45128">
    <property type="entry name" value="METHYLTRANSFERASE TYPE 11"/>
    <property type="match status" value="1"/>
</dbReference>
<dbReference type="GO" id="GO:0008168">
    <property type="term" value="F:methyltransferase activity"/>
    <property type="evidence" value="ECO:0007669"/>
    <property type="project" value="UniProtKB-KW"/>
</dbReference>
<dbReference type="InterPro" id="IPR036388">
    <property type="entry name" value="WH-like_DNA-bd_sf"/>
</dbReference>
<dbReference type="EMBL" id="FLQR01000007">
    <property type="protein sequence ID" value="SBS72503.1"/>
    <property type="molecule type" value="Genomic_DNA"/>
</dbReference>
<dbReference type="CDD" id="cd02440">
    <property type="entry name" value="AdoMet_MTases"/>
    <property type="match status" value="1"/>
</dbReference>
<proteinExistence type="predicted"/>
<organism evidence="3">
    <name type="scientific">uncultured Microbacterium sp</name>
    <dbReference type="NCBI Taxonomy" id="191216"/>
    <lineage>
        <taxon>Bacteria</taxon>
        <taxon>Bacillati</taxon>
        <taxon>Actinomycetota</taxon>
        <taxon>Actinomycetes</taxon>
        <taxon>Micrococcales</taxon>
        <taxon>Microbacteriaceae</taxon>
        <taxon>Microbacterium</taxon>
        <taxon>environmental samples</taxon>
    </lineage>
</organism>
<keyword evidence="3" id="KW-0489">Methyltransferase</keyword>
<feature type="domain" description="S-adenosylmethionine-dependent methyltransferase Rv2258c-like winged HTH" evidence="2">
    <location>
        <begin position="27"/>
        <end position="92"/>
    </location>
</feature>
<dbReference type="AlphaFoldDB" id="A0A1Y5P1G9"/>
<dbReference type="InterPro" id="IPR025714">
    <property type="entry name" value="Methyltranfer_dom"/>
</dbReference>
<accession>A0A1Y5P1G9</accession>
<name>A0A1Y5P1G9_9MICO</name>